<feature type="domain" description="CCHC-type" evidence="2">
    <location>
        <begin position="194"/>
        <end position="210"/>
    </location>
</feature>
<dbReference type="OrthoDB" id="6435956at2759"/>
<dbReference type="SUPFAM" id="SSF57756">
    <property type="entry name" value="Retrovirus zinc finger-like domains"/>
    <property type="match status" value="1"/>
</dbReference>
<reference evidence="3 4" key="1">
    <citation type="journal article" date="2019" name="Sci. Rep.">
        <title>Orb-weaving spider Araneus ventricosus genome elucidates the spidroin gene catalogue.</title>
        <authorList>
            <person name="Kono N."/>
            <person name="Nakamura H."/>
            <person name="Ohtoshi R."/>
            <person name="Moran D.A.P."/>
            <person name="Shinohara A."/>
            <person name="Yoshida Y."/>
            <person name="Fujiwara M."/>
            <person name="Mori M."/>
            <person name="Tomita M."/>
            <person name="Arakawa K."/>
        </authorList>
    </citation>
    <scope>NUCLEOTIDE SEQUENCE [LARGE SCALE GENOMIC DNA]</scope>
</reference>
<feature type="compositionally biased region" description="Basic and acidic residues" evidence="1">
    <location>
        <begin position="371"/>
        <end position="381"/>
    </location>
</feature>
<evidence type="ECO:0000313" key="3">
    <source>
        <dbReference type="EMBL" id="GBN35912.1"/>
    </source>
</evidence>
<comment type="caution">
    <text evidence="3">The sequence shown here is derived from an EMBL/GenBank/DDBJ whole genome shotgun (WGS) entry which is preliminary data.</text>
</comment>
<dbReference type="Gene3D" id="4.10.60.10">
    <property type="entry name" value="Zinc finger, CCHC-type"/>
    <property type="match status" value="1"/>
</dbReference>
<sequence length="450" mass="49146">MSRASGCLPLLGSMVGGAVGTRISMPFCMASSSCTVFSADAKFFILSTPDTFHEVSPFLVQKLILSNIGEVKNVKKLRSGDLLIEISNPSQAVTISKLTTLGNLKVNTSVHRNLNFSRGVISERGLKKHTESELVQELSTQNVCAARRIQIKRDGKLIPTQHVILTFSTPELPKSIKAGYLSCPIKPYIPNPVRCFKCQKFGHSQQACRSNSKICAKCSVAGHDSSDCISDEIKCRNCEGDHPAFSRSCPRWVLEKEILSTKIRKNISFAEARKLITERTPKPGVAYSSAVKQCAHCGYRANADNSQIKNSNLSIISKKPVLPANSPQTPKEPSTSMKSAPIVSPHPTVKSPLKQKQTSNATNSKHTTNVKKPERITETKAAKRARLAALKKKKDLCENPISKEDFLKNPQKATTDIQNVVPLLNIHPSDEDLMSSVSESDSSPASPKNS</sequence>
<dbReference type="EMBL" id="BGPR01008763">
    <property type="protein sequence ID" value="GBN35912.1"/>
    <property type="molecule type" value="Genomic_DNA"/>
</dbReference>
<keyword evidence="4" id="KW-1185">Reference proteome</keyword>
<gene>
    <name evidence="3" type="ORF">AVEN_131892_1</name>
</gene>
<protein>
    <recommendedName>
        <fullName evidence="2">CCHC-type domain-containing protein</fullName>
    </recommendedName>
</protein>
<dbReference type="InterPro" id="IPR001878">
    <property type="entry name" value="Znf_CCHC"/>
</dbReference>
<organism evidence="3 4">
    <name type="scientific">Araneus ventricosus</name>
    <name type="common">Orbweaver spider</name>
    <name type="synonym">Epeira ventricosa</name>
    <dbReference type="NCBI Taxonomy" id="182803"/>
    <lineage>
        <taxon>Eukaryota</taxon>
        <taxon>Metazoa</taxon>
        <taxon>Ecdysozoa</taxon>
        <taxon>Arthropoda</taxon>
        <taxon>Chelicerata</taxon>
        <taxon>Arachnida</taxon>
        <taxon>Araneae</taxon>
        <taxon>Araneomorphae</taxon>
        <taxon>Entelegynae</taxon>
        <taxon>Araneoidea</taxon>
        <taxon>Araneidae</taxon>
        <taxon>Araneus</taxon>
    </lineage>
</organism>
<feature type="compositionally biased region" description="Polar residues" evidence="1">
    <location>
        <begin position="354"/>
        <end position="367"/>
    </location>
</feature>
<dbReference type="SMART" id="SM00343">
    <property type="entry name" value="ZnF_C2HC"/>
    <property type="match status" value="2"/>
</dbReference>
<evidence type="ECO:0000313" key="4">
    <source>
        <dbReference type="Proteomes" id="UP000499080"/>
    </source>
</evidence>
<name>A0A4Y2NAI3_ARAVE</name>
<dbReference type="GO" id="GO:0003676">
    <property type="term" value="F:nucleic acid binding"/>
    <property type="evidence" value="ECO:0007669"/>
    <property type="project" value="InterPro"/>
</dbReference>
<feature type="compositionally biased region" description="Polar residues" evidence="1">
    <location>
        <begin position="325"/>
        <end position="338"/>
    </location>
</feature>
<dbReference type="AlphaFoldDB" id="A0A4Y2NAI3"/>
<evidence type="ECO:0000259" key="2">
    <source>
        <dbReference type="SMART" id="SM00343"/>
    </source>
</evidence>
<dbReference type="PROSITE" id="PS51257">
    <property type="entry name" value="PROKAR_LIPOPROTEIN"/>
    <property type="match status" value="1"/>
</dbReference>
<evidence type="ECO:0000256" key="1">
    <source>
        <dbReference type="SAM" id="MobiDB-lite"/>
    </source>
</evidence>
<feature type="domain" description="CCHC-type" evidence="2">
    <location>
        <begin position="214"/>
        <end position="230"/>
    </location>
</feature>
<dbReference type="Proteomes" id="UP000499080">
    <property type="component" value="Unassembled WGS sequence"/>
</dbReference>
<feature type="region of interest" description="Disordered" evidence="1">
    <location>
        <begin position="428"/>
        <end position="450"/>
    </location>
</feature>
<accession>A0A4Y2NAI3</accession>
<proteinExistence type="predicted"/>
<dbReference type="InterPro" id="IPR036875">
    <property type="entry name" value="Znf_CCHC_sf"/>
</dbReference>
<feature type="region of interest" description="Disordered" evidence="1">
    <location>
        <begin position="319"/>
        <end position="381"/>
    </location>
</feature>
<dbReference type="GO" id="GO:0008270">
    <property type="term" value="F:zinc ion binding"/>
    <property type="evidence" value="ECO:0007669"/>
    <property type="project" value="InterPro"/>
</dbReference>
<feature type="compositionally biased region" description="Low complexity" evidence="1">
    <location>
        <begin position="434"/>
        <end position="450"/>
    </location>
</feature>